<evidence type="ECO:0000256" key="4">
    <source>
        <dbReference type="ARBA" id="ARBA00022496"/>
    </source>
</evidence>
<comment type="subcellular location">
    <subcellularLocation>
        <location evidence="1 10">Cell outer membrane</location>
        <topology evidence="1 10">Multi-pass membrane protein</topology>
    </subcellularLocation>
</comment>
<dbReference type="RefSeq" id="WP_141814847.1">
    <property type="nucleotide sequence ID" value="NZ_VFPL01000001.1"/>
</dbReference>
<proteinExistence type="inferred from homology"/>
<dbReference type="SUPFAM" id="SSF56935">
    <property type="entry name" value="Porins"/>
    <property type="match status" value="1"/>
</dbReference>
<gene>
    <name evidence="16" type="ORF">F1649_05305</name>
</gene>
<dbReference type="InterPro" id="IPR037066">
    <property type="entry name" value="Plug_dom_sf"/>
</dbReference>
<evidence type="ECO:0000256" key="2">
    <source>
        <dbReference type="ARBA" id="ARBA00022448"/>
    </source>
</evidence>
<evidence type="ECO:0000259" key="13">
    <source>
        <dbReference type="Pfam" id="PF00593"/>
    </source>
</evidence>
<dbReference type="FunFam" id="2.170.130.10:FF:000008">
    <property type="entry name" value="SusC/RagA family TonB-linked outer membrane protein"/>
    <property type="match status" value="1"/>
</dbReference>
<feature type="domain" description="TonB-dependent receptor-like beta-barrel" evidence="13">
    <location>
        <begin position="484"/>
        <end position="973"/>
    </location>
</feature>
<protein>
    <submittedName>
        <fullName evidence="16">TonB-dependent receptor</fullName>
    </submittedName>
</protein>
<evidence type="ECO:0000256" key="12">
    <source>
        <dbReference type="SAM" id="SignalP"/>
    </source>
</evidence>
<feature type="domain" description="TonB-dependent receptor plug" evidence="15">
    <location>
        <begin position="209"/>
        <end position="315"/>
    </location>
</feature>
<evidence type="ECO:0000256" key="6">
    <source>
        <dbReference type="ARBA" id="ARBA00023004"/>
    </source>
</evidence>
<evidence type="ECO:0000256" key="3">
    <source>
        <dbReference type="ARBA" id="ARBA00022452"/>
    </source>
</evidence>
<dbReference type="InterPro" id="IPR000531">
    <property type="entry name" value="Beta-barrel_TonB"/>
</dbReference>
<accession>A0A5M9HEC4</accession>
<evidence type="ECO:0000259" key="15">
    <source>
        <dbReference type="Pfam" id="PF07715"/>
    </source>
</evidence>
<dbReference type="InterPro" id="IPR011662">
    <property type="entry name" value="Secretin/TonB_short_N"/>
</dbReference>
<evidence type="ECO:0000256" key="11">
    <source>
        <dbReference type="RuleBase" id="RU003357"/>
    </source>
</evidence>
<dbReference type="Pfam" id="PF13715">
    <property type="entry name" value="CarbopepD_reg_2"/>
    <property type="match status" value="1"/>
</dbReference>
<keyword evidence="9 10" id="KW-0998">Cell outer membrane</keyword>
<keyword evidence="8 10" id="KW-0472">Membrane</keyword>
<evidence type="ECO:0000313" key="17">
    <source>
        <dbReference type="Proteomes" id="UP000322918"/>
    </source>
</evidence>
<keyword evidence="3 10" id="KW-1134">Transmembrane beta strand</keyword>
<reference evidence="16 17" key="1">
    <citation type="submission" date="2019-09" db="EMBL/GenBank/DDBJ databases">
        <title>Pararcticibacter amylolyticus gen. nov., sp. nov., isolated from a rottenly hemp rope, and reclassification of Pedobacter tournemirensis as Pararcticibacter tournemirensis comb. nov.</title>
        <authorList>
            <person name="Cai Y."/>
        </authorList>
    </citation>
    <scope>NUCLEOTIDE SEQUENCE [LARGE SCALE GENOMIC DNA]</scope>
    <source>
        <strain evidence="16 17">TF5-37.2-LB10</strain>
    </source>
</reference>
<evidence type="ECO:0000256" key="1">
    <source>
        <dbReference type="ARBA" id="ARBA00004571"/>
    </source>
</evidence>
<evidence type="ECO:0000313" key="16">
    <source>
        <dbReference type="EMBL" id="KAA8485053.1"/>
    </source>
</evidence>
<comment type="similarity">
    <text evidence="10 11">Belongs to the TonB-dependent receptor family.</text>
</comment>
<dbReference type="InterPro" id="IPR023997">
    <property type="entry name" value="TonB-dep_OMP_SusC/RagA_CS"/>
</dbReference>
<keyword evidence="17" id="KW-1185">Reference proteome</keyword>
<evidence type="ECO:0000256" key="7">
    <source>
        <dbReference type="ARBA" id="ARBA00023077"/>
    </source>
</evidence>
<dbReference type="OrthoDB" id="9768177at2"/>
<keyword evidence="5 10" id="KW-0812">Transmembrane</keyword>
<comment type="caution">
    <text evidence="16">The sequence shown here is derived from an EMBL/GenBank/DDBJ whole genome shotgun (WGS) entry which is preliminary data.</text>
</comment>
<dbReference type="InterPro" id="IPR012910">
    <property type="entry name" value="Plug_dom"/>
</dbReference>
<dbReference type="PROSITE" id="PS52016">
    <property type="entry name" value="TONB_DEPENDENT_REC_3"/>
    <property type="match status" value="1"/>
</dbReference>
<dbReference type="Pfam" id="PF00593">
    <property type="entry name" value="TonB_dep_Rec_b-barrel"/>
    <property type="match status" value="1"/>
</dbReference>
<feature type="domain" description="Secretin/TonB short N-terminal" evidence="14">
    <location>
        <begin position="47"/>
        <end position="96"/>
    </location>
</feature>
<dbReference type="InterPro" id="IPR036942">
    <property type="entry name" value="Beta-barrel_TonB_sf"/>
</dbReference>
<evidence type="ECO:0000256" key="9">
    <source>
        <dbReference type="ARBA" id="ARBA00023237"/>
    </source>
</evidence>
<name>A0A5M9HEC4_9SPHI</name>
<keyword evidence="2 10" id="KW-0813">Transport</keyword>
<dbReference type="InterPro" id="IPR023996">
    <property type="entry name" value="TonB-dep_OMP_SusC/RagA"/>
</dbReference>
<keyword evidence="7 11" id="KW-0798">TonB box</keyword>
<dbReference type="EMBL" id="VWNE01000006">
    <property type="protein sequence ID" value="KAA8485053.1"/>
    <property type="molecule type" value="Genomic_DNA"/>
</dbReference>
<keyword evidence="4" id="KW-0410">Iron transport</keyword>
<sequence length="1081" mass="120140">MKLFFFAIFLSVCIANAATSYGQLISLKEKDRRVEDVLKKIEEQTGYTFFYNTKQFDINRKINLTVDRKDVFKVLDDLFRGTRISYTVLNKSIILSNLHYADAERSGAVSEQAFQDKVIKGIVTDSKGEPVIGATVRIEGSAKGTSTDMNGRFTITANIGAILKITYMGFLPVEIPVTRDIPALLRTELREDLRQLDEVVVVGYGVQRKSDVTGAISSVSSKKLNTIPSTSLGEMLRGNAAGVQVTMSNAAPGGSSSILIRGRRSLSGDNAPLFIVDGVPMASIDDVNSNDVQSVEVLKDASAQSIYGARAANGVILVTTKRGVSGKAKVSYSGYAASQSLNRNFEFYNGEEWAAYRKEAFYNANGYYDETEAFRGLMLDALKSGEWVDWEKLMLNPAWQHKHDVFIQSGNDKTKYALGLGYFSQDGMVLNSDFERLTGRLNVDQKLSKNVTVGSNISFMKSWKNTADGTFNSFITMPPLAKVYNDDGSLREDVTEAGESHYNPLWNINNSENKSETERLLINVFADIALAKGTSYRANASISNRTVHGNTYQGVNHTTGRNNDGRATVSTSFANDYLFENIFNFKKDFGKVHQLDATLMQSVNVIKWKNIGLNGTGFPNDDLSYNGIGSASEYGSPSWELSDRKLLSYLGRLRYNFMGKYLFTAAMRIDGSSVFGKNNKYGYFPSAAFAWRVKEEPFLKESVWISNLKLRLSYGQVGNQGVTPYTTLGLADKYLTEFGNSTAIGYLPGSDLWNPNLKWETSTSANAGLDFGFLRERISGAFEFYDTQTTDLLVSRSLSRTSGYANQMVNLGHVQNRGVELSLNSVVVDSKSFSWNVNLSYTQNWNKIKKINGEVDNTGKPKDDINNNWFIGSPINVYYDYAFDGIWQKDVDIASSYMPAATPGSIRVKDVNGDHQISADDRIIMQRDPEWIGTLGTTLNWKAFDLAADLLVSQGGIIYNPYLATFETGGDMTGKRNGIRRNYWTLNNPSNEAPAPNMTQQPAYIGALAYEDASYIRLRNVTLGFNVPVTFARKLRTESIRIYSTLTNFWTKSDVHAYGPEQNPGDYPEPKTLLFGLNVSF</sequence>
<keyword evidence="12" id="KW-0732">Signal</keyword>
<dbReference type="Pfam" id="PF07715">
    <property type="entry name" value="Plug"/>
    <property type="match status" value="1"/>
</dbReference>
<evidence type="ECO:0000256" key="10">
    <source>
        <dbReference type="PROSITE-ProRule" id="PRU01360"/>
    </source>
</evidence>
<dbReference type="Gene3D" id="2.40.170.20">
    <property type="entry name" value="TonB-dependent receptor, beta-barrel domain"/>
    <property type="match status" value="1"/>
</dbReference>
<evidence type="ECO:0000256" key="8">
    <source>
        <dbReference type="ARBA" id="ARBA00023136"/>
    </source>
</evidence>
<dbReference type="NCBIfam" id="TIGR04056">
    <property type="entry name" value="OMP_RagA_SusC"/>
    <property type="match status" value="1"/>
</dbReference>
<organism evidence="16 17">
    <name type="scientific">Arcticibacter tournemirensis</name>
    <dbReference type="NCBI Taxonomy" id="699437"/>
    <lineage>
        <taxon>Bacteria</taxon>
        <taxon>Pseudomonadati</taxon>
        <taxon>Bacteroidota</taxon>
        <taxon>Sphingobacteriia</taxon>
        <taxon>Sphingobacteriales</taxon>
        <taxon>Sphingobacteriaceae</taxon>
        <taxon>Arcticibacter</taxon>
    </lineage>
</organism>
<feature type="chain" id="PRO_5024459303" evidence="12">
    <location>
        <begin position="18"/>
        <end position="1081"/>
    </location>
</feature>
<keyword evidence="4" id="KW-0406">Ion transport</keyword>
<dbReference type="Gene3D" id="2.60.40.1120">
    <property type="entry name" value="Carboxypeptidase-like, regulatory domain"/>
    <property type="match status" value="1"/>
</dbReference>
<dbReference type="Pfam" id="PF07660">
    <property type="entry name" value="STN"/>
    <property type="match status" value="1"/>
</dbReference>
<dbReference type="SUPFAM" id="SSF49464">
    <property type="entry name" value="Carboxypeptidase regulatory domain-like"/>
    <property type="match status" value="1"/>
</dbReference>
<dbReference type="InterPro" id="IPR008969">
    <property type="entry name" value="CarboxyPept-like_regulatory"/>
</dbReference>
<dbReference type="Gene3D" id="2.170.130.10">
    <property type="entry name" value="TonB-dependent receptor, plug domain"/>
    <property type="match status" value="1"/>
</dbReference>
<keyword evidence="6" id="KW-0408">Iron</keyword>
<dbReference type="InterPro" id="IPR039426">
    <property type="entry name" value="TonB-dep_rcpt-like"/>
</dbReference>
<dbReference type="Proteomes" id="UP000322918">
    <property type="component" value="Unassembled WGS sequence"/>
</dbReference>
<feature type="signal peptide" evidence="12">
    <location>
        <begin position="1"/>
        <end position="17"/>
    </location>
</feature>
<dbReference type="GO" id="GO:0006826">
    <property type="term" value="P:iron ion transport"/>
    <property type="evidence" value="ECO:0007669"/>
    <property type="project" value="UniProtKB-KW"/>
</dbReference>
<dbReference type="AlphaFoldDB" id="A0A5M9HEC4"/>
<keyword evidence="16" id="KW-0675">Receptor</keyword>
<dbReference type="GO" id="GO:0009279">
    <property type="term" value="C:cell outer membrane"/>
    <property type="evidence" value="ECO:0007669"/>
    <property type="project" value="UniProtKB-SubCell"/>
</dbReference>
<dbReference type="NCBIfam" id="TIGR04057">
    <property type="entry name" value="SusC_RagA_signa"/>
    <property type="match status" value="1"/>
</dbReference>
<evidence type="ECO:0000259" key="14">
    <source>
        <dbReference type="Pfam" id="PF07660"/>
    </source>
</evidence>
<evidence type="ECO:0000256" key="5">
    <source>
        <dbReference type="ARBA" id="ARBA00022692"/>
    </source>
</evidence>